<proteinExistence type="predicted"/>
<comment type="caution">
    <text evidence="3">The sequence shown here is derived from an EMBL/GenBank/DDBJ whole genome shotgun (WGS) entry which is preliminary data.</text>
</comment>
<feature type="domain" description="DnaJ homologue subfamily C member 28 conserved" evidence="2">
    <location>
        <begin position="14"/>
        <end position="84"/>
    </location>
</feature>
<dbReference type="RefSeq" id="WP_168116080.1">
    <property type="nucleotide sequence ID" value="NZ_BOON01000032.1"/>
</dbReference>
<evidence type="ECO:0000313" key="3">
    <source>
        <dbReference type="EMBL" id="GII23926.1"/>
    </source>
</evidence>
<evidence type="ECO:0000313" key="4">
    <source>
        <dbReference type="Proteomes" id="UP000599074"/>
    </source>
</evidence>
<feature type="region of interest" description="Disordered" evidence="1">
    <location>
        <begin position="132"/>
        <end position="177"/>
    </location>
</feature>
<organism evidence="3 4">
    <name type="scientific">Planosporangium mesophilum</name>
    <dbReference type="NCBI Taxonomy" id="689768"/>
    <lineage>
        <taxon>Bacteria</taxon>
        <taxon>Bacillati</taxon>
        <taxon>Actinomycetota</taxon>
        <taxon>Actinomycetes</taxon>
        <taxon>Micromonosporales</taxon>
        <taxon>Micromonosporaceae</taxon>
        <taxon>Planosporangium</taxon>
    </lineage>
</organism>
<dbReference type="AlphaFoldDB" id="A0A8J3TEC0"/>
<feature type="compositionally biased region" description="Low complexity" evidence="1">
    <location>
        <begin position="135"/>
        <end position="146"/>
    </location>
</feature>
<dbReference type="InterPro" id="IPR018961">
    <property type="entry name" value="DnaJ_homolog_subfam-C_membr-28"/>
</dbReference>
<dbReference type="EMBL" id="BOON01000032">
    <property type="protein sequence ID" value="GII23926.1"/>
    <property type="molecule type" value="Genomic_DNA"/>
</dbReference>
<gene>
    <name evidence="3" type="ORF">Pme01_35230</name>
</gene>
<reference evidence="3" key="1">
    <citation type="submission" date="2021-01" db="EMBL/GenBank/DDBJ databases">
        <title>Whole genome shotgun sequence of Planosporangium mesophilum NBRC 109066.</title>
        <authorList>
            <person name="Komaki H."/>
            <person name="Tamura T."/>
        </authorList>
    </citation>
    <scope>NUCLEOTIDE SEQUENCE</scope>
    <source>
        <strain evidence="3">NBRC 109066</strain>
    </source>
</reference>
<evidence type="ECO:0000256" key="1">
    <source>
        <dbReference type="SAM" id="MobiDB-lite"/>
    </source>
</evidence>
<accession>A0A8J3TEC0</accession>
<evidence type="ECO:0000259" key="2">
    <source>
        <dbReference type="Pfam" id="PF09350"/>
    </source>
</evidence>
<name>A0A8J3TEC0_9ACTN</name>
<keyword evidence="4" id="KW-1185">Reference proteome</keyword>
<sequence length="177" mass="19982">MAERKPPGIDFETWVDRQIREAADRGAFDDLPGAGKPLPEQGAPDDELWWVKNYLRREGVSTDALLPTPLRLRRQIEQLPDTVRGLRSEQAVREVVAELNRQVADWLRAPSGPWTVRPANADSIVRQWRAEREAATAGVAPTAPTTDNPSSGPTRWWQRLARRRQRSEGSPDHLAPQ</sequence>
<protein>
    <recommendedName>
        <fullName evidence="2">DnaJ homologue subfamily C member 28 conserved domain-containing protein</fullName>
    </recommendedName>
</protein>
<dbReference type="Proteomes" id="UP000599074">
    <property type="component" value="Unassembled WGS sequence"/>
</dbReference>
<dbReference type="Pfam" id="PF09350">
    <property type="entry name" value="DJC28_CD"/>
    <property type="match status" value="1"/>
</dbReference>